<dbReference type="Gene3D" id="2.160.10.10">
    <property type="entry name" value="Hexapeptide repeat proteins"/>
    <property type="match status" value="1"/>
</dbReference>
<dbReference type="AlphaFoldDB" id="A0A2H4UED8"/>
<dbReference type="GO" id="GO:0009001">
    <property type="term" value="F:serine O-acetyltransferase activity"/>
    <property type="evidence" value="ECO:0007669"/>
    <property type="project" value="InterPro"/>
</dbReference>
<sequence length="193" mass="21799">MISDITKSNTSSNESLEHLKECLRIEVINRNGKKKFSWFKVFHRVLFSYKKRFYFWWRLACYLNSSPSKRNKKWARKINANLRCKYGVDISVEANIGSGLKLNHYIGIIIRSECIIGKNANIRQNTTIGRKSSDGIIGMTVIGDNVDIGAHSCIIGDVRIGDNVTIGAMTFVNKDVPANSIIYNPVTAVIKNK</sequence>
<dbReference type="InterPro" id="IPR018357">
    <property type="entry name" value="Hexapep_transf_CS"/>
</dbReference>
<reference evidence="6" key="1">
    <citation type="submission" date="2017-09" db="EMBL/GenBank/DDBJ databases">
        <title>Bacteria from fildes peninsula of king george island (maritime Antarctica), carry class 1 integrons and antibiotic resistance cassettes in conjugative plasmids.</title>
        <authorList>
            <person name="Antelo V.B."/>
            <person name="Batista S.B."/>
            <person name="Guerout A.M."/>
            <person name="Mazel D."/>
            <person name="Romero V."/>
            <person name="Sotelo Silveira J."/>
        </authorList>
    </citation>
    <scope>NUCLEOTIDE SEQUENCE</scope>
    <source>
        <strain evidence="6">HP19</strain>
        <plasmid evidence="6">unnamed</plasmid>
    </source>
</reference>
<dbReference type="CDD" id="cd03354">
    <property type="entry name" value="LbH_SAT"/>
    <property type="match status" value="1"/>
</dbReference>
<organism evidence="6">
    <name type="scientific">Enterobacter sp. HP19</name>
    <dbReference type="NCBI Taxonomy" id="1811975"/>
    <lineage>
        <taxon>Bacteria</taxon>
        <taxon>Pseudomonadati</taxon>
        <taxon>Pseudomonadota</taxon>
        <taxon>Gammaproteobacteria</taxon>
        <taxon>Enterobacterales</taxon>
        <taxon>Enterobacteriaceae</taxon>
        <taxon>Enterobacter</taxon>
    </lineage>
</organism>
<dbReference type="PROSITE" id="PS00101">
    <property type="entry name" value="HEXAPEP_TRANSFERASES"/>
    <property type="match status" value="1"/>
</dbReference>
<dbReference type="GO" id="GO:0005737">
    <property type="term" value="C:cytoplasm"/>
    <property type="evidence" value="ECO:0007669"/>
    <property type="project" value="InterPro"/>
</dbReference>
<dbReference type="InterPro" id="IPR045304">
    <property type="entry name" value="LbH_SAT"/>
</dbReference>
<evidence type="ECO:0000256" key="4">
    <source>
        <dbReference type="ARBA" id="ARBA00023315"/>
    </source>
</evidence>
<dbReference type="InterPro" id="IPR011004">
    <property type="entry name" value="Trimer_LpxA-like_sf"/>
</dbReference>
<dbReference type="EMBL" id="MF957316">
    <property type="protein sequence ID" value="ATZ71632.1"/>
    <property type="molecule type" value="Genomic_DNA"/>
</dbReference>
<evidence type="ECO:0000313" key="6">
    <source>
        <dbReference type="EMBL" id="ATZ71632.1"/>
    </source>
</evidence>
<evidence type="ECO:0000256" key="5">
    <source>
        <dbReference type="PIRNR" id="PIRNR000441"/>
    </source>
</evidence>
<comment type="similarity">
    <text evidence="1 5">Belongs to the transferase hexapeptide repeat family.</text>
</comment>
<dbReference type="GO" id="GO:0006535">
    <property type="term" value="P:cysteine biosynthetic process from serine"/>
    <property type="evidence" value="ECO:0007669"/>
    <property type="project" value="InterPro"/>
</dbReference>
<proteinExistence type="inferred from homology"/>
<dbReference type="PANTHER" id="PTHR42811">
    <property type="entry name" value="SERINE ACETYLTRANSFERASE"/>
    <property type="match status" value="1"/>
</dbReference>
<keyword evidence="3" id="KW-0677">Repeat</keyword>
<name>A0A2H4UED8_9ENTR</name>
<evidence type="ECO:0000256" key="3">
    <source>
        <dbReference type="ARBA" id="ARBA00022737"/>
    </source>
</evidence>
<dbReference type="PIRSF" id="PIRSF000441">
    <property type="entry name" value="CysE"/>
    <property type="match status" value="1"/>
</dbReference>
<evidence type="ECO:0000256" key="1">
    <source>
        <dbReference type="ARBA" id="ARBA00007274"/>
    </source>
</evidence>
<dbReference type="InterPro" id="IPR005881">
    <property type="entry name" value="Ser_O-AcTrfase"/>
</dbReference>
<dbReference type="Pfam" id="PF00132">
    <property type="entry name" value="Hexapep"/>
    <property type="match status" value="1"/>
</dbReference>
<evidence type="ECO:0000256" key="2">
    <source>
        <dbReference type="ARBA" id="ARBA00022679"/>
    </source>
</evidence>
<dbReference type="InterPro" id="IPR001451">
    <property type="entry name" value="Hexapep"/>
</dbReference>
<protein>
    <recommendedName>
        <fullName evidence="5">Acetyltransferase</fullName>
        <ecNumber evidence="5">2.3.1.-</ecNumber>
    </recommendedName>
</protein>
<dbReference type="SUPFAM" id="SSF51161">
    <property type="entry name" value="Trimeric LpxA-like enzymes"/>
    <property type="match status" value="1"/>
</dbReference>
<keyword evidence="6" id="KW-0614">Plasmid</keyword>
<geneLocation type="plasmid" evidence="6">
    <name>unnamed</name>
</geneLocation>
<keyword evidence="2 5" id="KW-0808">Transferase</keyword>
<accession>A0A2H4UED8</accession>
<dbReference type="EC" id="2.3.1.-" evidence="5"/>
<keyword evidence="4 5" id="KW-0012">Acyltransferase</keyword>